<dbReference type="PANTHER" id="PTHR43648">
    <property type="entry name" value="ELECTRON TRANSFER FLAVOPROTEIN BETA SUBUNIT LYSINE METHYLTRANSFERASE"/>
    <property type="match status" value="1"/>
</dbReference>
<dbReference type="Pfam" id="PF06325">
    <property type="entry name" value="PrmA"/>
    <property type="match status" value="1"/>
</dbReference>
<gene>
    <name evidence="6" type="primary">prmA</name>
    <name evidence="8" type="ORF">E2493_07905</name>
</gene>
<feature type="binding site" evidence="6">
    <location>
        <position position="151"/>
    </location>
    <ligand>
        <name>S-adenosyl-L-methionine</name>
        <dbReference type="ChEBI" id="CHEBI:59789"/>
    </ligand>
</feature>
<evidence type="ECO:0000256" key="3">
    <source>
        <dbReference type="ARBA" id="ARBA00022603"/>
    </source>
</evidence>
<dbReference type="Proteomes" id="UP000298213">
    <property type="component" value="Unassembled WGS sequence"/>
</dbReference>
<comment type="function">
    <text evidence="6">Methylates ribosomal protein L11.</text>
</comment>
<dbReference type="InterPro" id="IPR004498">
    <property type="entry name" value="Ribosomal_PrmA_MeTrfase"/>
</dbReference>
<keyword evidence="3 6" id="KW-0489">Methyltransferase</keyword>
<dbReference type="Gene3D" id="3.40.50.150">
    <property type="entry name" value="Vaccinia Virus protein VP39"/>
    <property type="match status" value="1"/>
</dbReference>
<comment type="subcellular location">
    <subcellularLocation>
        <location evidence="6">Cytoplasm</location>
    </subcellularLocation>
</comment>
<evidence type="ECO:0000256" key="4">
    <source>
        <dbReference type="ARBA" id="ARBA00022679"/>
    </source>
</evidence>
<feature type="binding site" evidence="6">
    <location>
        <position position="175"/>
    </location>
    <ligand>
        <name>S-adenosyl-L-methionine</name>
        <dbReference type="ChEBI" id="CHEBI:59789"/>
    </ligand>
</feature>
<dbReference type="CDD" id="cd02440">
    <property type="entry name" value="AdoMet_MTases"/>
    <property type="match status" value="1"/>
</dbReference>
<dbReference type="EMBL" id="SPDV01000012">
    <property type="protein sequence ID" value="TFI58780.1"/>
    <property type="molecule type" value="Genomic_DNA"/>
</dbReference>
<dbReference type="InterPro" id="IPR050078">
    <property type="entry name" value="Ribosomal_L11_MeTrfase_PrmA"/>
</dbReference>
<organism evidence="8 9">
    <name type="scientific">Sphingomonas parva</name>
    <dbReference type="NCBI Taxonomy" id="2555898"/>
    <lineage>
        <taxon>Bacteria</taxon>
        <taxon>Pseudomonadati</taxon>
        <taxon>Pseudomonadota</taxon>
        <taxon>Alphaproteobacteria</taxon>
        <taxon>Sphingomonadales</taxon>
        <taxon>Sphingomonadaceae</taxon>
        <taxon>Sphingomonas</taxon>
    </lineage>
</organism>
<dbReference type="GO" id="GO:0005840">
    <property type="term" value="C:ribosome"/>
    <property type="evidence" value="ECO:0007669"/>
    <property type="project" value="UniProtKB-KW"/>
</dbReference>
<evidence type="ECO:0000313" key="9">
    <source>
        <dbReference type="Proteomes" id="UP000298213"/>
    </source>
</evidence>
<comment type="similarity">
    <text evidence="1 6">Belongs to the methyltransferase superfamily. PrmA family.</text>
</comment>
<dbReference type="GO" id="GO:0032259">
    <property type="term" value="P:methylation"/>
    <property type="evidence" value="ECO:0007669"/>
    <property type="project" value="UniProtKB-KW"/>
</dbReference>
<dbReference type="GO" id="GO:0016279">
    <property type="term" value="F:protein-lysine N-methyltransferase activity"/>
    <property type="evidence" value="ECO:0007669"/>
    <property type="project" value="RHEA"/>
</dbReference>
<dbReference type="InterPro" id="IPR029063">
    <property type="entry name" value="SAM-dependent_MTases_sf"/>
</dbReference>
<keyword evidence="4 6" id="KW-0808">Transferase</keyword>
<name>A0A4Y8ZRX7_9SPHN</name>
<dbReference type="PANTHER" id="PTHR43648:SF1">
    <property type="entry name" value="ELECTRON TRANSFER FLAVOPROTEIN BETA SUBUNIT LYSINE METHYLTRANSFERASE"/>
    <property type="match status" value="1"/>
</dbReference>
<feature type="binding site" evidence="6">
    <location>
        <position position="250"/>
    </location>
    <ligand>
        <name>S-adenosyl-L-methionine</name>
        <dbReference type="ChEBI" id="CHEBI:59789"/>
    </ligand>
</feature>
<protein>
    <recommendedName>
        <fullName evidence="6">Ribosomal protein L11 methyltransferase</fullName>
        <shortName evidence="6">L11 Mtase</shortName>
        <ecNumber evidence="6">2.1.1.-</ecNumber>
    </recommendedName>
</protein>
<dbReference type="OrthoDB" id="9785995at2"/>
<keyword evidence="2 6" id="KW-0963">Cytoplasm</keyword>
<evidence type="ECO:0000256" key="5">
    <source>
        <dbReference type="ARBA" id="ARBA00022691"/>
    </source>
</evidence>
<keyword evidence="5 6" id="KW-0949">S-adenosyl-L-methionine</keyword>
<feature type="region of interest" description="Disordered" evidence="7">
    <location>
        <begin position="1"/>
        <end position="22"/>
    </location>
</feature>
<keyword evidence="8" id="KW-0687">Ribonucleoprotein</keyword>
<dbReference type="HAMAP" id="MF_00735">
    <property type="entry name" value="Methyltr_PrmA"/>
    <property type="match status" value="1"/>
</dbReference>
<sequence length="320" mass="34087">MSARSRTAEQAEDGAGSWKASLPCSKAEAEALQEDISPLALLDEPPVLMSSEPDPARPDEWRLDAYFAAEPTAEMLAMLQALAPSSAGAAPTVERVEARDWVTLSQQGLEPIQAGHFFVHTPAHRDKVPADSIAFEIDAGRAFGTGQHETTSGCLVALSKLKDQGIRVSNLLDLGTGTGLLAFAAMRLWPTARAAASDIDPVSIEVTEENAAINQIRVGRGPGHVELAVAAGLEHGRLRQRAPYDLIIANILAGPLIELAPSVSKALEAGGRLILAGLLDSHAGAVAAAYRRHGLMLGFRVQHGEWPTLVMRKRKSLGWR</sequence>
<keyword evidence="8" id="KW-0689">Ribosomal protein</keyword>
<dbReference type="GO" id="GO:0005737">
    <property type="term" value="C:cytoplasm"/>
    <property type="evidence" value="ECO:0007669"/>
    <property type="project" value="UniProtKB-SubCell"/>
</dbReference>
<evidence type="ECO:0000256" key="2">
    <source>
        <dbReference type="ARBA" id="ARBA00022490"/>
    </source>
</evidence>
<evidence type="ECO:0000256" key="1">
    <source>
        <dbReference type="ARBA" id="ARBA00009741"/>
    </source>
</evidence>
<dbReference type="EC" id="2.1.1.-" evidence="6"/>
<dbReference type="AlphaFoldDB" id="A0A4Y8ZRX7"/>
<reference evidence="8 9" key="1">
    <citation type="submission" date="2019-03" db="EMBL/GenBank/DDBJ databases">
        <title>Genome sequence of Sphingomonas sp. 17J27-24.</title>
        <authorList>
            <person name="Kim M."/>
            <person name="Maeng S."/>
            <person name="Sathiyaraj S."/>
        </authorList>
    </citation>
    <scope>NUCLEOTIDE SEQUENCE [LARGE SCALE GENOMIC DNA]</scope>
    <source>
        <strain evidence="8 9">17J27-24</strain>
    </source>
</reference>
<feature type="binding site" evidence="6">
    <location>
        <position position="198"/>
    </location>
    <ligand>
        <name>S-adenosyl-L-methionine</name>
        <dbReference type="ChEBI" id="CHEBI:59789"/>
    </ligand>
</feature>
<evidence type="ECO:0000256" key="6">
    <source>
        <dbReference type="HAMAP-Rule" id="MF_00735"/>
    </source>
</evidence>
<evidence type="ECO:0000313" key="8">
    <source>
        <dbReference type="EMBL" id="TFI58780.1"/>
    </source>
</evidence>
<accession>A0A4Y8ZRX7</accession>
<dbReference type="SUPFAM" id="SSF53335">
    <property type="entry name" value="S-adenosyl-L-methionine-dependent methyltransferases"/>
    <property type="match status" value="1"/>
</dbReference>
<proteinExistence type="inferred from homology"/>
<dbReference type="RefSeq" id="WP_135085480.1">
    <property type="nucleotide sequence ID" value="NZ_SPDV01000012.1"/>
</dbReference>
<comment type="caution">
    <text evidence="8">The sequence shown here is derived from an EMBL/GenBank/DDBJ whole genome shotgun (WGS) entry which is preliminary data.</text>
</comment>
<evidence type="ECO:0000256" key="7">
    <source>
        <dbReference type="SAM" id="MobiDB-lite"/>
    </source>
</evidence>
<comment type="catalytic activity">
    <reaction evidence="6">
        <text>L-lysyl-[protein] + 3 S-adenosyl-L-methionine = N(6),N(6),N(6)-trimethyl-L-lysyl-[protein] + 3 S-adenosyl-L-homocysteine + 3 H(+)</text>
        <dbReference type="Rhea" id="RHEA:54192"/>
        <dbReference type="Rhea" id="RHEA-COMP:9752"/>
        <dbReference type="Rhea" id="RHEA-COMP:13826"/>
        <dbReference type="ChEBI" id="CHEBI:15378"/>
        <dbReference type="ChEBI" id="CHEBI:29969"/>
        <dbReference type="ChEBI" id="CHEBI:57856"/>
        <dbReference type="ChEBI" id="CHEBI:59789"/>
        <dbReference type="ChEBI" id="CHEBI:61961"/>
    </reaction>
</comment>
<keyword evidence="9" id="KW-1185">Reference proteome</keyword>